<evidence type="ECO:0000313" key="3">
    <source>
        <dbReference type="Proteomes" id="UP000249590"/>
    </source>
</evidence>
<protein>
    <recommendedName>
        <fullName evidence="4">Transposase</fullName>
    </recommendedName>
</protein>
<name>A0A8B2NVX8_9HYPH</name>
<gene>
    <name evidence="2" type="ORF">DLJ53_03240</name>
</gene>
<dbReference type="EMBL" id="QHHQ01000001">
    <property type="protein sequence ID" value="RAI03523.1"/>
    <property type="molecule type" value="Genomic_DNA"/>
</dbReference>
<dbReference type="InterPro" id="IPR002514">
    <property type="entry name" value="Transposase_8"/>
</dbReference>
<evidence type="ECO:0008006" key="4">
    <source>
        <dbReference type="Google" id="ProtNLM"/>
    </source>
</evidence>
<evidence type="ECO:0000256" key="1">
    <source>
        <dbReference type="SAM" id="MobiDB-lite"/>
    </source>
</evidence>
<proteinExistence type="predicted"/>
<evidence type="ECO:0000313" key="2">
    <source>
        <dbReference type="EMBL" id="RAI03523.1"/>
    </source>
</evidence>
<dbReference type="Proteomes" id="UP000249590">
    <property type="component" value="Unassembled WGS sequence"/>
</dbReference>
<dbReference type="GO" id="GO:0004803">
    <property type="term" value="F:transposase activity"/>
    <property type="evidence" value="ECO:0007669"/>
    <property type="project" value="InterPro"/>
</dbReference>
<dbReference type="AlphaFoldDB" id="A0A8B2NVX8"/>
<dbReference type="PANTHER" id="PTHR33609:SF1">
    <property type="entry name" value="TRANSPOSASE"/>
    <property type="match status" value="1"/>
</dbReference>
<dbReference type="InterPro" id="IPR009057">
    <property type="entry name" value="Homeodomain-like_sf"/>
</dbReference>
<feature type="region of interest" description="Disordered" evidence="1">
    <location>
        <begin position="63"/>
        <end position="83"/>
    </location>
</feature>
<dbReference type="OrthoDB" id="9813285at2"/>
<accession>A0A8B2NVX8</accession>
<dbReference type="SUPFAM" id="SSF46689">
    <property type="entry name" value="Homeodomain-like"/>
    <property type="match status" value="1"/>
</dbReference>
<sequence length="83" mass="9020">MKKSRFSEVAIIAVLNEHAARNSVAEPCRKHGIGDATFYAWRKPYGGMEVSEARRPKALESECIRGPTGTSPGGQTTRRCANG</sequence>
<feature type="compositionally biased region" description="Low complexity" evidence="1">
    <location>
        <begin position="65"/>
        <end position="83"/>
    </location>
</feature>
<dbReference type="InterPro" id="IPR052546">
    <property type="entry name" value="Transposase_8_domain"/>
</dbReference>
<reference evidence="2 3" key="1">
    <citation type="submission" date="2018-05" db="EMBL/GenBank/DDBJ databases">
        <title>Acuticoccus sediminis sp. nov., isolated from deep-sea sediment of Indian Ocean.</title>
        <authorList>
            <person name="Liu X."/>
            <person name="Lai Q."/>
            <person name="Du Y."/>
            <person name="Sun F."/>
            <person name="Zhang X."/>
            <person name="Wang S."/>
            <person name="Shao Z."/>
        </authorList>
    </citation>
    <scope>NUCLEOTIDE SEQUENCE [LARGE SCALE GENOMIC DNA]</scope>
    <source>
        <strain evidence="2 3">PTG4-2</strain>
    </source>
</reference>
<keyword evidence="3" id="KW-1185">Reference proteome</keyword>
<comment type="caution">
    <text evidence="2">The sequence shown here is derived from an EMBL/GenBank/DDBJ whole genome shotgun (WGS) entry which is preliminary data.</text>
</comment>
<dbReference type="Pfam" id="PF01527">
    <property type="entry name" value="HTH_Tnp_1"/>
    <property type="match status" value="1"/>
</dbReference>
<dbReference type="GO" id="GO:0006313">
    <property type="term" value="P:DNA transposition"/>
    <property type="evidence" value="ECO:0007669"/>
    <property type="project" value="InterPro"/>
</dbReference>
<organism evidence="2 3">
    <name type="scientific">Acuticoccus sediminis</name>
    <dbReference type="NCBI Taxonomy" id="2184697"/>
    <lineage>
        <taxon>Bacteria</taxon>
        <taxon>Pseudomonadati</taxon>
        <taxon>Pseudomonadota</taxon>
        <taxon>Alphaproteobacteria</taxon>
        <taxon>Hyphomicrobiales</taxon>
        <taxon>Amorphaceae</taxon>
        <taxon>Acuticoccus</taxon>
    </lineage>
</organism>
<dbReference type="PANTHER" id="PTHR33609">
    <property type="entry name" value="LOW CALCIUM RESPONSE LOCUS PROTEIN S"/>
    <property type="match status" value="1"/>
</dbReference>
<dbReference type="GO" id="GO:0003677">
    <property type="term" value="F:DNA binding"/>
    <property type="evidence" value="ECO:0007669"/>
    <property type="project" value="InterPro"/>
</dbReference>